<keyword evidence="1" id="KW-0812">Transmembrane</keyword>
<gene>
    <name evidence="2" type="ORF">WBS43_06070</name>
</gene>
<keyword evidence="3" id="KW-1185">Reference proteome</keyword>
<evidence type="ECO:0000256" key="1">
    <source>
        <dbReference type="SAM" id="Phobius"/>
    </source>
</evidence>
<protein>
    <submittedName>
        <fullName evidence="2">Uncharacterized protein</fullName>
    </submittedName>
</protein>
<reference evidence="2 3" key="1">
    <citation type="submission" date="2024-03" db="EMBL/GenBank/DDBJ databases">
        <title>A Rare Waterborne Outbreak of Bacillus cereus in China: Epidemiologic Survey, Genomic Insights and Virulence Characteristics.</title>
        <authorList>
            <person name="Wang S."/>
        </authorList>
    </citation>
    <scope>NUCLEOTIDE SEQUENCE [LARGE SCALE GENOMIC DNA]</scope>
    <source>
        <strain evidence="2 3">BC008</strain>
    </source>
</reference>
<comment type="caution">
    <text evidence="2">The sequence shown here is derived from an EMBL/GenBank/DDBJ whole genome shotgun (WGS) entry which is preliminary data.</text>
</comment>
<keyword evidence="1" id="KW-1133">Transmembrane helix</keyword>
<organism evidence="2 3">
    <name type="scientific">Bacillus luti</name>
    <dbReference type="NCBI Taxonomy" id="2026191"/>
    <lineage>
        <taxon>Bacteria</taxon>
        <taxon>Bacillati</taxon>
        <taxon>Bacillota</taxon>
        <taxon>Bacilli</taxon>
        <taxon>Bacillales</taxon>
        <taxon>Bacillaceae</taxon>
        <taxon>Bacillus</taxon>
        <taxon>Bacillus cereus group</taxon>
    </lineage>
</organism>
<dbReference type="RefSeq" id="WP_185913549.1">
    <property type="nucleotide sequence ID" value="NZ_JBNTLG010000004.1"/>
</dbReference>
<dbReference type="EMBL" id="JBBAGW010000001">
    <property type="protein sequence ID" value="MEI5928281.1"/>
    <property type="molecule type" value="Genomic_DNA"/>
</dbReference>
<name>A0ABU8HPB4_9BACI</name>
<evidence type="ECO:0000313" key="2">
    <source>
        <dbReference type="EMBL" id="MEI5928281.1"/>
    </source>
</evidence>
<accession>A0ABU8HPB4</accession>
<sequence length="67" mass="7701">MEIAALATFMLQWYSYNLVLHNAGVLIITSVCNIIISIKKENMFYEKSRKNKIGLLNSNKIKQDPLN</sequence>
<feature type="transmembrane region" description="Helical" evidence="1">
    <location>
        <begin position="18"/>
        <end position="38"/>
    </location>
</feature>
<keyword evidence="1" id="KW-0472">Membrane</keyword>
<dbReference type="Proteomes" id="UP001365619">
    <property type="component" value="Unassembled WGS sequence"/>
</dbReference>
<proteinExistence type="predicted"/>
<evidence type="ECO:0000313" key="3">
    <source>
        <dbReference type="Proteomes" id="UP001365619"/>
    </source>
</evidence>